<evidence type="ECO:0000256" key="12">
    <source>
        <dbReference type="ARBA" id="ARBA00023315"/>
    </source>
</evidence>
<evidence type="ECO:0000256" key="7">
    <source>
        <dbReference type="ARBA" id="ARBA00022737"/>
    </source>
</evidence>
<dbReference type="InterPro" id="IPR011032">
    <property type="entry name" value="GroES-like_sf"/>
</dbReference>
<dbReference type="Pfam" id="PF00109">
    <property type="entry name" value="ketoacyl-synt"/>
    <property type="match status" value="1"/>
</dbReference>
<dbReference type="GO" id="GO:0006633">
    <property type="term" value="P:fatty acid biosynthetic process"/>
    <property type="evidence" value="ECO:0007669"/>
    <property type="project" value="InterPro"/>
</dbReference>
<evidence type="ECO:0000256" key="8">
    <source>
        <dbReference type="ARBA" id="ARBA00022832"/>
    </source>
</evidence>
<evidence type="ECO:0000256" key="3">
    <source>
        <dbReference type="ARBA" id="ARBA00022450"/>
    </source>
</evidence>
<comment type="similarity">
    <text evidence="2">Belongs to the ATP-dependent AMP-binding enzyme family.</text>
</comment>
<comment type="similarity">
    <text evidence="13">In the C-terminal section; belongs to the NRP synthetase family.</text>
</comment>
<proteinExistence type="inferred from homology"/>
<feature type="domain" description="Carrier" evidence="15">
    <location>
        <begin position="4173"/>
        <end position="4247"/>
    </location>
</feature>
<dbReference type="GO" id="GO:0031177">
    <property type="term" value="F:phosphopantetheine binding"/>
    <property type="evidence" value="ECO:0007669"/>
    <property type="project" value="InterPro"/>
</dbReference>
<dbReference type="Gene3D" id="1.10.405.20">
    <property type="match status" value="1"/>
</dbReference>
<dbReference type="NCBIfam" id="TIGR01733">
    <property type="entry name" value="AA-adenyl-dom"/>
    <property type="match status" value="1"/>
</dbReference>
<dbReference type="InterPro" id="IPR057326">
    <property type="entry name" value="KR_dom"/>
</dbReference>
<dbReference type="Pfam" id="PF16197">
    <property type="entry name" value="KAsynt_C_assoc"/>
    <property type="match status" value="1"/>
</dbReference>
<dbReference type="GO" id="GO:0017000">
    <property type="term" value="P:antibiotic biosynthetic process"/>
    <property type="evidence" value="ECO:0007669"/>
    <property type="project" value="UniProtKB-KW"/>
</dbReference>
<dbReference type="InterPro" id="IPR016035">
    <property type="entry name" value="Acyl_Trfase/lysoPLipase"/>
</dbReference>
<evidence type="ECO:0000256" key="6">
    <source>
        <dbReference type="ARBA" id="ARBA00022679"/>
    </source>
</evidence>
<dbReference type="Pfam" id="PF00698">
    <property type="entry name" value="Acyl_transf_1"/>
    <property type="match status" value="1"/>
</dbReference>
<evidence type="ECO:0000259" key="15">
    <source>
        <dbReference type="PROSITE" id="PS50075"/>
    </source>
</evidence>
<dbReference type="InterPro" id="IPR002937">
    <property type="entry name" value="Amino_oxidase"/>
</dbReference>
<dbReference type="InterPro" id="IPR010071">
    <property type="entry name" value="AA_adenyl_dom"/>
</dbReference>
<dbReference type="InterPro" id="IPR042099">
    <property type="entry name" value="ANL_N_sf"/>
</dbReference>
<dbReference type="InterPro" id="IPR036188">
    <property type="entry name" value="FAD/NAD-bd_sf"/>
</dbReference>
<dbReference type="Gene3D" id="3.40.47.10">
    <property type="match status" value="1"/>
</dbReference>
<dbReference type="InterPro" id="IPR020807">
    <property type="entry name" value="PKS_DH"/>
</dbReference>
<dbReference type="Gene3D" id="3.30.70.3290">
    <property type="match status" value="1"/>
</dbReference>
<keyword evidence="5" id="KW-0436">Ligase</keyword>
<dbReference type="PROSITE" id="PS00606">
    <property type="entry name" value="KS3_1"/>
    <property type="match status" value="1"/>
</dbReference>
<feature type="region of interest" description="N-terminal hotdog fold" evidence="14">
    <location>
        <begin position="2037"/>
        <end position="2161"/>
    </location>
</feature>
<dbReference type="FunFam" id="3.40.47.10:FF:000019">
    <property type="entry name" value="Polyketide synthase type I"/>
    <property type="match status" value="1"/>
</dbReference>
<evidence type="ECO:0000256" key="11">
    <source>
        <dbReference type="ARBA" id="ARBA00023268"/>
    </source>
</evidence>
<dbReference type="InterPro" id="IPR013968">
    <property type="entry name" value="PKS_KR"/>
</dbReference>
<dbReference type="EC" id="2.3.1.239" evidence="18"/>
<dbReference type="Pfam" id="PF21089">
    <property type="entry name" value="PKS_DH_N"/>
    <property type="match status" value="1"/>
</dbReference>
<evidence type="ECO:0000256" key="13">
    <source>
        <dbReference type="ARBA" id="ARBA00029443"/>
    </source>
</evidence>
<accession>A0A498QJ93</accession>
<evidence type="ECO:0000259" key="17">
    <source>
        <dbReference type="PROSITE" id="PS52019"/>
    </source>
</evidence>
<dbReference type="Gene3D" id="3.30.300.30">
    <property type="match status" value="2"/>
</dbReference>
<dbReference type="SMART" id="SM00822">
    <property type="entry name" value="PKS_KR"/>
    <property type="match status" value="1"/>
</dbReference>
<dbReference type="InterPro" id="IPR018201">
    <property type="entry name" value="Ketoacyl_synth_AS"/>
</dbReference>
<dbReference type="SMART" id="SM00829">
    <property type="entry name" value="PKS_ER"/>
    <property type="match status" value="1"/>
</dbReference>
<evidence type="ECO:0000256" key="2">
    <source>
        <dbReference type="ARBA" id="ARBA00006432"/>
    </source>
</evidence>
<feature type="domain" description="Ketosynthase family 3 (KS3)" evidence="16">
    <location>
        <begin position="1131"/>
        <end position="1555"/>
    </location>
</feature>
<feature type="region of interest" description="C-terminal hotdog fold" evidence="14">
    <location>
        <begin position="2171"/>
        <end position="2314"/>
    </location>
</feature>
<dbReference type="InterPro" id="IPR049551">
    <property type="entry name" value="PKS_DH_C"/>
</dbReference>
<dbReference type="InterPro" id="IPR045851">
    <property type="entry name" value="AMP-bd_C_sf"/>
</dbReference>
<dbReference type="InterPro" id="IPR025110">
    <property type="entry name" value="AMP-bd_C"/>
</dbReference>
<dbReference type="SUPFAM" id="SSF55048">
    <property type="entry name" value="Probable ACP-binding domain of malonyl-CoA ACP transacylase"/>
    <property type="match status" value="1"/>
</dbReference>
<dbReference type="InterPro" id="IPR014031">
    <property type="entry name" value="Ketoacyl_synth_C"/>
</dbReference>
<dbReference type="SMART" id="SM00826">
    <property type="entry name" value="PKS_DH"/>
    <property type="match status" value="1"/>
</dbReference>
<name>A0A498QJ93_9MYCO</name>
<dbReference type="SMART" id="SM00823">
    <property type="entry name" value="PKS_PP"/>
    <property type="match status" value="2"/>
</dbReference>
<dbReference type="Pfam" id="PF13602">
    <property type="entry name" value="ADH_zinc_N_2"/>
    <property type="match status" value="1"/>
</dbReference>
<dbReference type="UniPathway" id="UPA00011"/>
<dbReference type="SMART" id="SM00825">
    <property type="entry name" value="PKS_KS"/>
    <property type="match status" value="1"/>
</dbReference>
<dbReference type="GO" id="GO:0043041">
    <property type="term" value="P:amino acid activation for nonribosomal peptide biosynthetic process"/>
    <property type="evidence" value="ECO:0007669"/>
    <property type="project" value="UniProtKB-ARBA"/>
</dbReference>
<dbReference type="Pfam" id="PF02801">
    <property type="entry name" value="Ketoacyl-synt_C"/>
    <property type="match status" value="1"/>
</dbReference>
<dbReference type="InterPro" id="IPR020843">
    <property type="entry name" value="ER"/>
</dbReference>
<dbReference type="SUPFAM" id="SSF53901">
    <property type="entry name" value="Thiolase-like"/>
    <property type="match status" value="1"/>
</dbReference>
<dbReference type="FunFam" id="3.40.50.12780:FF:000012">
    <property type="entry name" value="Non-ribosomal peptide synthetase"/>
    <property type="match status" value="1"/>
</dbReference>
<dbReference type="Pfam" id="PF00550">
    <property type="entry name" value="PP-binding"/>
    <property type="match status" value="3"/>
</dbReference>
<feature type="domain" description="PKS/mFAS DH" evidence="17">
    <location>
        <begin position="2037"/>
        <end position="2314"/>
    </location>
</feature>
<evidence type="ECO:0000256" key="4">
    <source>
        <dbReference type="ARBA" id="ARBA00022553"/>
    </source>
</evidence>
<keyword evidence="6 18" id="KW-0808">Transferase</keyword>
<feature type="domain" description="Carrier" evidence="15">
    <location>
        <begin position="620"/>
        <end position="697"/>
    </location>
</feature>
<keyword evidence="8" id="KW-0276">Fatty acid metabolism</keyword>
<dbReference type="InterPro" id="IPR020806">
    <property type="entry name" value="PKS_PP-bd"/>
</dbReference>
<dbReference type="Pfam" id="PF08659">
    <property type="entry name" value="KR"/>
    <property type="match status" value="1"/>
</dbReference>
<dbReference type="Gene3D" id="3.30.559.30">
    <property type="entry name" value="Nonribosomal peptide synthetase, condensation domain"/>
    <property type="match status" value="2"/>
</dbReference>
<dbReference type="SMART" id="SM01294">
    <property type="entry name" value="PKS_PP_betabranch"/>
    <property type="match status" value="1"/>
</dbReference>
<dbReference type="Pfam" id="PF00501">
    <property type="entry name" value="AMP-binding"/>
    <property type="match status" value="2"/>
</dbReference>
<keyword evidence="9" id="KW-0443">Lipid metabolism</keyword>
<comment type="cofactor">
    <cofactor evidence="1">
        <name>pantetheine 4'-phosphate</name>
        <dbReference type="ChEBI" id="CHEBI:47942"/>
    </cofactor>
</comment>
<evidence type="ECO:0000256" key="14">
    <source>
        <dbReference type="PROSITE-ProRule" id="PRU01363"/>
    </source>
</evidence>
<dbReference type="InterPro" id="IPR013154">
    <property type="entry name" value="ADH-like_N"/>
</dbReference>
<dbReference type="Pfam" id="PF22953">
    <property type="entry name" value="SpnB_Rossmann"/>
    <property type="match status" value="1"/>
</dbReference>
<dbReference type="InterPro" id="IPR001242">
    <property type="entry name" value="Condensation_dom"/>
</dbReference>
<dbReference type="Gene3D" id="3.40.366.10">
    <property type="entry name" value="Malonyl-Coenzyme A Acyl Carrier Protein, domain 2"/>
    <property type="match status" value="1"/>
</dbReference>
<gene>
    <name evidence="18" type="primary">pikAII_4</name>
    <name evidence="18" type="ORF">LAUMK13_05492</name>
</gene>
<dbReference type="Gene3D" id="2.30.38.10">
    <property type="entry name" value="Luciferase, Domain 3"/>
    <property type="match status" value="1"/>
</dbReference>
<keyword evidence="4" id="KW-0597">Phosphoprotein</keyword>
<keyword evidence="3" id="KW-0596">Phosphopantetheine</keyword>
<dbReference type="Gene3D" id="3.40.50.12780">
    <property type="entry name" value="N-terminal domain of ligase-like"/>
    <property type="match status" value="1"/>
</dbReference>
<dbReference type="GO" id="GO:0004312">
    <property type="term" value="F:fatty acid synthase activity"/>
    <property type="evidence" value="ECO:0007669"/>
    <property type="project" value="TreeGrafter"/>
</dbReference>
<dbReference type="PROSITE" id="PS00455">
    <property type="entry name" value="AMP_BINDING"/>
    <property type="match status" value="2"/>
</dbReference>
<dbReference type="InterPro" id="IPR055123">
    <property type="entry name" value="SpnB-like_Rossmann"/>
</dbReference>
<evidence type="ECO:0000256" key="9">
    <source>
        <dbReference type="ARBA" id="ARBA00023098"/>
    </source>
</evidence>
<organism evidence="18 19">
    <name type="scientific">Mycobacterium innocens</name>
    <dbReference type="NCBI Taxonomy" id="2341083"/>
    <lineage>
        <taxon>Bacteria</taxon>
        <taxon>Bacillati</taxon>
        <taxon>Actinomycetota</taxon>
        <taxon>Actinomycetes</taxon>
        <taxon>Mycobacteriales</taxon>
        <taxon>Mycobacteriaceae</taxon>
        <taxon>Mycobacterium</taxon>
    </lineage>
</organism>
<dbReference type="Pfam" id="PF01593">
    <property type="entry name" value="Amino_oxidase"/>
    <property type="match status" value="1"/>
</dbReference>
<dbReference type="FunFam" id="3.40.50.980:FF:000001">
    <property type="entry name" value="Non-ribosomal peptide synthetase"/>
    <property type="match status" value="1"/>
</dbReference>
<dbReference type="Gene3D" id="3.30.559.10">
    <property type="entry name" value="Chloramphenicol acetyltransferase-like domain"/>
    <property type="match status" value="2"/>
</dbReference>
<dbReference type="PROSITE" id="PS52004">
    <property type="entry name" value="KS3_2"/>
    <property type="match status" value="1"/>
</dbReference>
<dbReference type="Pfam" id="PF08240">
    <property type="entry name" value="ADH_N"/>
    <property type="match status" value="1"/>
</dbReference>
<evidence type="ECO:0000313" key="19">
    <source>
        <dbReference type="Proteomes" id="UP000267289"/>
    </source>
</evidence>
<dbReference type="SUPFAM" id="SSF52777">
    <property type="entry name" value="CoA-dependent acyltransferases"/>
    <property type="match status" value="4"/>
</dbReference>
<dbReference type="SUPFAM" id="SSF56801">
    <property type="entry name" value="Acetyl-CoA synthetase-like"/>
    <property type="match status" value="2"/>
</dbReference>
<dbReference type="CDD" id="cd08956">
    <property type="entry name" value="KR_3_FAS_SDR_x"/>
    <property type="match status" value="1"/>
</dbReference>
<feature type="active site" description="Proton acceptor; for dehydratase activity" evidence="14">
    <location>
        <position position="2069"/>
    </location>
</feature>
<dbReference type="InterPro" id="IPR036291">
    <property type="entry name" value="NAD(P)-bd_dom_sf"/>
</dbReference>
<dbReference type="Pfam" id="PF14765">
    <property type="entry name" value="PS-DH"/>
    <property type="match status" value="1"/>
</dbReference>
<dbReference type="Pfam" id="PF13193">
    <property type="entry name" value="AMP-binding_C"/>
    <property type="match status" value="1"/>
</dbReference>
<dbReference type="InterPro" id="IPR049552">
    <property type="entry name" value="PKS_DH_N"/>
</dbReference>
<dbReference type="SUPFAM" id="SSF47336">
    <property type="entry name" value="ACP-like"/>
    <property type="match status" value="3"/>
</dbReference>
<dbReference type="InterPro" id="IPR040097">
    <property type="entry name" value="FAAL/FAAC"/>
</dbReference>
<dbReference type="PROSITE" id="PS00012">
    <property type="entry name" value="PHOSPHOPANTETHEINE"/>
    <property type="match status" value="2"/>
</dbReference>
<dbReference type="InterPro" id="IPR020845">
    <property type="entry name" value="AMP-binding_CS"/>
</dbReference>
<dbReference type="InterPro" id="IPR020841">
    <property type="entry name" value="PKS_Beta-ketoAc_synthase_dom"/>
</dbReference>
<dbReference type="InterPro" id="IPR050091">
    <property type="entry name" value="PKS_NRPS_Biosynth_Enz"/>
</dbReference>
<dbReference type="FunFam" id="3.40.50.12780:FF:000013">
    <property type="entry name" value="Long-chain-fatty-acid--AMP ligase FadD32"/>
    <property type="match status" value="1"/>
</dbReference>
<dbReference type="InterPro" id="IPR023213">
    <property type="entry name" value="CAT-like_dom_sf"/>
</dbReference>
<dbReference type="GO" id="GO:0016491">
    <property type="term" value="F:oxidoreductase activity"/>
    <property type="evidence" value="ECO:0007669"/>
    <property type="project" value="InterPro"/>
</dbReference>
<dbReference type="PANTHER" id="PTHR43775">
    <property type="entry name" value="FATTY ACID SYNTHASE"/>
    <property type="match status" value="1"/>
</dbReference>
<dbReference type="Gene3D" id="3.30.70.1990">
    <property type="match status" value="1"/>
</dbReference>
<dbReference type="SUPFAM" id="SSF51735">
    <property type="entry name" value="NAD(P)-binding Rossmann-fold domains"/>
    <property type="match status" value="3"/>
</dbReference>
<protein>
    <submittedName>
        <fullName evidence="18">Narbonolide/10-deoxymethynolide synthase PikA2, modules 3 and 4</fullName>
        <ecNumber evidence="18">2.3.1.239</ecNumber>
    </submittedName>
</protein>
<dbReference type="InterPro" id="IPR014043">
    <property type="entry name" value="Acyl_transferase_dom"/>
</dbReference>
<dbReference type="InterPro" id="IPR042104">
    <property type="entry name" value="PKS_dehydratase_sf"/>
</dbReference>
<dbReference type="GO" id="GO:0004315">
    <property type="term" value="F:3-oxoacyl-[acyl-carrier-protein] synthase activity"/>
    <property type="evidence" value="ECO:0007669"/>
    <property type="project" value="InterPro"/>
</dbReference>
<evidence type="ECO:0000256" key="10">
    <source>
        <dbReference type="ARBA" id="ARBA00023194"/>
    </source>
</evidence>
<evidence type="ECO:0000256" key="1">
    <source>
        <dbReference type="ARBA" id="ARBA00001957"/>
    </source>
</evidence>
<dbReference type="InterPro" id="IPR009081">
    <property type="entry name" value="PP-bd_ACP"/>
</dbReference>
<dbReference type="Pfam" id="PF23024">
    <property type="entry name" value="AMP-dom_DIP2-like"/>
    <property type="match status" value="1"/>
</dbReference>
<dbReference type="InterPro" id="IPR032821">
    <property type="entry name" value="PKS_assoc"/>
</dbReference>
<dbReference type="PROSITE" id="PS50075">
    <property type="entry name" value="CARRIER"/>
    <property type="match status" value="3"/>
</dbReference>
<dbReference type="SUPFAM" id="SSF51905">
    <property type="entry name" value="FAD/NAD(P)-binding domain"/>
    <property type="match status" value="1"/>
</dbReference>
<dbReference type="InterPro" id="IPR036736">
    <property type="entry name" value="ACP-like_sf"/>
</dbReference>
<dbReference type="Gene3D" id="1.10.1200.10">
    <property type="entry name" value="ACP-like"/>
    <property type="match status" value="3"/>
</dbReference>
<dbReference type="Proteomes" id="UP000267289">
    <property type="component" value="Unassembled WGS sequence"/>
</dbReference>
<keyword evidence="7" id="KW-0677">Repeat</keyword>
<dbReference type="PANTHER" id="PTHR43775:SF51">
    <property type="entry name" value="INACTIVE PHENOLPHTHIOCEROL SYNTHESIS POLYKETIDE SYNTHASE TYPE I PKS1-RELATED"/>
    <property type="match status" value="1"/>
</dbReference>
<dbReference type="InterPro" id="IPR014030">
    <property type="entry name" value="Ketoacyl_synth_N"/>
</dbReference>
<dbReference type="InterPro" id="IPR006162">
    <property type="entry name" value="Ppantetheine_attach_site"/>
</dbReference>
<dbReference type="EMBL" id="UPHQ01000296">
    <property type="protein sequence ID" value="VBA45520.1"/>
    <property type="molecule type" value="Genomic_DNA"/>
</dbReference>
<keyword evidence="10" id="KW-0045">Antibiotic biosynthesis</keyword>
<feature type="domain" description="Carrier" evidence="15">
    <location>
        <begin position="3126"/>
        <end position="3201"/>
    </location>
</feature>
<dbReference type="SMART" id="SM00827">
    <property type="entry name" value="PKS_AT"/>
    <property type="match status" value="1"/>
</dbReference>
<dbReference type="InterPro" id="IPR016036">
    <property type="entry name" value="Malonyl_transacylase_ACP-bd"/>
</dbReference>
<dbReference type="Gene3D" id="3.90.180.10">
    <property type="entry name" value="Medium-chain alcohol dehydrogenases, catalytic domain"/>
    <property type="match status" value="1"/>
</dbReference>
<evidence type="ECO:0000256" key="5">
    <source>
        <dbReference type="ARBA" id="ARBA00022598"/>
    </source>
</evidence>
<dbReference type="Gene3D" id="3.10.129.110">
    <property type="entry name" value="Polyketide synthase dehydratase"/>
    <property type="match status" value="1"/>
</dbReference>
<keyword evidence="19" id="KW-1185">Reference proteome</keyword>
<keyword evidence="12 18" id="KW-0012">Acyltransferase</keyword>
<dbReference type="InterPro" id="IPR001227">
    <property type="entry name" value="Ac_transferase_dom_sf"/>
</dbReference>
<dbReference type="Pfam" id="PF00668">
    <property type="entry name" value="Condensation"/>
    <property type="match status" value="2"/>
</dbReference>
<dbReference type="Gene3D" id="3.40.50.720">
    <property type="entry name" value="NAD(P)-binding Rossmann-like Domain"/>
    <property type="match status" value="1"/>
</dbReference>
<evidence type="ECO:0000259" key="16">
    <source>
        <dbReference type="PROSITE" id="PS52004"/>
    </source>
</evidence>
<dbReference type="GO" id="GO:0044550">
    <property type="term" value="P:secondary metabolite biosynthetic process"/>
    <property type="evidence" value="ECO:0007669"/>
    <property type="project" value="UniProtKB-ARBA"/>
</dbReference>
<dbReference type="FunFam" id="3.40.50.720:FF:000209">
    <property type="entry name" value="Polyketide synthase Pks12"/>
    <property type="match status" value="1"/>
</dbReference>
<reference evidence="18 19" key="1">
    <citation type="submission" date="2018-09" db="EMBL/GenBank/DDBJ databases">
        <authorList>
            <person name="Tagini F."/>
        </authorList>
    </citation>
    <scope>NUCLEOTIDE SEQUENCE [LARGE SCALE GENOMIC DNA]</scope>
    <source>
        <strain evidence="18 19">MK13</strain>
    </source>
</reference>
<dbReference type="CDD" id="cd00833">
    <property type="entry name" value="PKS"/>
    <property type="match status" value="1"/>
</dbReference>
<dbReference type="InterPro" id="IPR000873">
    <property type="entry name" value="AMP-dep_synth/lig_dom"/>
</dbReference>
<dbReference type="CDD" id="cd05931">
    <property type="entry name" value="FAAL"/>
    <property type="match status" value="1"/>
</dbReference>
<dbReference type="InterPro" id="IPR016039">
    <property type="entry name" value="Thiolase-like"/>
</dbReference>
<dbReference type="Gene3D" id="3.40.50.11460">
    <property type="match status" value="1"/>
</dbReference>
<dbReference type="CDD" id="cd05195">
    <property type="entry name" value="enoyl_red"/>
    <property type="match status" value="1"/>
</dbReference>
<evidence type="ECO:0000313" key="18">
    <source>
        <dbReference type="EMBL" id="VBA45520.1"/>
    </source>
</evidence>
<dbReference type="FunFam" id="3.30.300.30:FF:000010">
    <property type="entry name" value="Enterobactin synthetase component F"/>
    <property type="match status" value="1"/>
</dbReference>
<dbReference type="InterPro" id="IPR010060">
    <property type="entry name" value="NRPS_synth"/>
</dbReference>
<dbReference type="FunFam" id="3.40.366.10:FF:000002">
    <property type="entry name" value="Probable polyketide synthase 2"/>
    <property type="match status" value="1"/>
</dbReference>
<dbReference type="FunFam" id="1.10.1200.10:FF:000005">
    <property type="entry name" value="Nonribosomal peptide synthetase 1"/>
    <property type="match status" value="1"/>
</dbReference>
<dbReference type="Gene3D" id="3.50.50.60">
    <property type="entry name" value="FAD/NAD(P)-binding domain"/>
    <property type="match status" value="1"/>
</dbReference>
<dbReference type="Gene3D" id="3.40.50.980">
    <property type="match status" value="2"/>
</dbReference>
<feature type="active site" description="Proton donor; for dehydratase activity" evidence="14">
    <location>
        <position position="2233"/>
    </location>
</feature>
<dbReference type="InterPro" id="IPR049900">
    <property type="entry name" value="PKS_mFAS_DH"/>
</dbReference>
<dbReference type="PROSITE" id="PS52019">
    <property type="entry name" value="PKS_MFAS_DH"/>
    <property type="match status" value="1"/>
</dbReference>
<dbReference type="GO" id="GO:0016874">
    <property type="term" value="F:ligase activity"/>
    <property type="evidence" value="ECO:0007669"/>
    <property type="project" value="UniProtKB-KW"/>
</dbReference>
<sequence length="4732" mass="499807">MSLLVERVRQLGAQIPDAAAISFVNGQGRVTESVSRAGVVTEMGEVAEFLWQRCGLTPGDRALLVYPPGLDFVRSLLGCMAAGVIAVPVYPPDPFNPQKSVDGFRRVVAACGAKAVLTSRRYAHARRLGAAKSLVTANPVEWPADLSWHVTSRRVGGRLRLGSFPEPTPDWAPGPATPAFLQYTSGSTGDPKGVIVTHGNLAHQLDFNRRRLRFSLDSRSVVWLPQYHDLGLIGAILSALYGNGELAMMSPLSFLQRPALWFEVMHRVRATHTAAPNFAYELAVRKTTPQQRAGWDLSSLQMVMSAAEPVREDTTRRFFEAFAIAGVRRQAYCPSYGLAEHTIGVTVFGRSSLRVDRCQLETQRLVVAADDPDSQVLMGCGKPTDDVDVRIVDPERCVELGDGQVGEIWVDSPSKAAGYWGAPEASRATFQARLAGVDGGRGYLRTGDLGFLREGELYVCGRIKDLLIVAGRNIHPQDIEDSLRDCHRAIRPGGIAAFGIEEGTSEAVAVLVEVPPDASPQVLSGVVEAVRAVALKDHQLRCAVVVLGPPGSVSKTTSGKVQRSRCRTRLLDGSLEAQALLVDRCTGEELGSAVPVHAPQADSQEAAGRSDVSVGGGEARRAEELLVAVREQVAAVLGVRVGLVEVAQPLGDQGLSSVGISELAARLTRVVGREVFAVEVFDHPTVSGLARMLAAGGGGRVGPPQPVGGRRYAVIGAGCAGVAAASQLIEQGAREVVLFEASDRVGGKVLSHTDTRGRVVELGQAGFNSKCRRSLRIAERLGLAMVPSLRGLTEFRTHGGYQELDLDAELRAAANWSRRVLAAAGIEGPSTLAELSAHPELGCGIATWCGIQGLPAAPLVWRHWWTGCGYGPLDDSTPVAYLVALASLTDGVVEGGQAGLVGLCVEGGNQRLWSAELQRLRETGRLRWRASCPVRVLDPIDGAVVVETDDEVSRFDQVVLACPPWEARRLLPDDDERGVLLDRFTGYDYIVTLFEAQGLDVPDGYGVLAESELATNGRPLQLVGLGGDRFLVGQYGIDDDDAVSIDAIRGLTAALGGRFERVIRREHWGCSPRLSPADWDGGVVDGLQRAQGQRGIVLVGSYLGFEMVEHTISHAQTTVARYCRTETVDAEEPIAIVSMACRTPGGITDPEGFWVLLDRGRDGIGGFPQRWDVGGLYDPDPDAVGKTYAREGGFLSDVECFDAQFFGISAREATAMDPQQRLVLELAWEALERAGLPPDRLEGSVTGVYLGAQSSDYGLDGSSLRDLDGYRITGRTISVVSGRVSYALGLQGPAMTVDTACSSSLVAVHLAASALRQGECDLALAGGVQVMCTPATFVEFSRLRGLAPDGRCKAFSAAADGAGWSEGVGLVVLKRLSDAQRDGDRVLASIRGSAVNQDGRSLGLTAPNGSSQQRVIRAALQASGLTPDHIDAVEAHGTGTALGDPVEAGALAQVFGPTRDAERPLWLGSSKSNIGHAQAAAGVLGLIKMVLALQHERLPKTLHAQTPSEHIDWDASGLSLLQQSQPWPHDRAHVRRAGVSSFGISGTNAHLILQEAPPRPAVAPVAVGSPLEESVLRFWPVSARSASALSAQADRLYQHLCAHPDLDLTDLAYSLATTRSHHPHRGVISVAGVDPRADLLEALAALRAQRPHPGLIRHHLLLQAGKIVFVFPGQGGQYPVMAAGLYHQHRVFARALDECDRALQPWTGWSVRDVICQHPEAASLERVDVVQPVLFAVMVALAEVLESYGIVPDAVVGHSQGEIAAAYVAGALSLEQAAQLVAVRSRALTRLAGAGAMASVLLPVEQLRSRLHRCGGAVSIAAVNGPEHAVVSGDADAVAGFIDACNGDGIQVRSIAVNYASHSTQVEALREQLLHELADLAPQPARRPLYSTVQSVLSGEPLDTTTMNADYWYANLREPVRFHDSVVALLGHGEHTFVELSAHPVLAPAISDTLAGVGGRACSVVITTLHRDRPDVDSLTAALAALHIHGHSPSWRRLYPHANAVGLPTYPFERRRYWLAPAPAVDVSAAGLGAVEHPLLGAVTELPGQNQVMISGRLSCSTQGWLTGHRVNNGVQFPAAGLIDVVLAAGVLAGCAVIEELVVHTALRLSEHAPTDVQILVQPADPDGRRAFDVHSRGSGQRGPSGWTLHAGGVLSAQQPLPPAALPRAAVEAIDTDGFYERLAVHGLDCGGLFRSLRGVGYDPALPDVVCAEVELPAGTDIDGYGIHPALLDAALQPLAVFDRTGVDAEPATLRVPVSFTGVRLFATAATRLYVQLVRTGVDRYRLQAVDPAGAAVISIDSLSVRGLPNPIAEPAATGGPGGDLLELSWLRFPENTFAPPPDPPVAPGWVVLGDERDRLPAGLHHHRVYADVAHPDLGQADGVVWVLALSDPPSDAQVLPRVHSLTRSALAGLQVWLARADTVSTPLVILTRQAVRVSVYDSVYDEAPDLAHAALWALVHSAQNEHPGRITLVDIDDSAASSDVLLAVLSQRPNAEPQLAVRRGVAHVPRVVRTSALIPPHSPAWQLASTRRGDLASLALVATDPVTGLAAGQIRVAVRAAGLNFRDVVVALGVIAEDGLGREAAGVVIETAPGVTAVKPGDAVMGLFPHNAFAPTAITEQRMVVGIPPGWSFAQAASVPVAFLTAYLGLVEIGGLGAGQRVLIHAGAGGVGQAAIQIAAHLGAEVFATAHPSKHHVLHKLGVADSHLASSRSLGFLEAFRRETRGRGVDVVLNSLAGDVVDASLELLARGGCFVEIGKTDIRDTGQIAAAHPGVAYHAYDLGSVTPEQLQRAWSALSGLFAAGVLRPLPTTSYGLVQAGRAFRQMSQARHTGKIVLIPPTVFDPDATVLITGGTGMLGGVFAEHLITHYGVGHLLLVSRRGPGASGAGELQQRLTQLGAQVSIAACDVTDPAEVSALLAAIPAGHRLRAVIHTAAVLDDALVSDMTGAQLDAVLAAKADSAWHLHRLTAELDLDAFIVFSSAAGVLGGPGQANYAAANAFLDALAQLRHHHQLPATSLAWGYWQAASAMTAEVGSIERARFTRTGMTPITTSGGLALFDAALTCQQPALVTAPISAPALAQLARTNALPAILSALTTTLRHAASAGPGTLTARLAGLTPEQQHATLTALVTSTTATVLAHPDPGALDPDRPFKDLGIDSLTALELRNSLSAQTGLALPATSVLDQTTPAALAAHLTGLLTAAAARPKYQSIETAGSAPQDPMPAGRRLPLTRPQRDVWFAHETSTMDAEWQPGLFVVIEGMVDAGVLNVAIRRAMQDAEPMRVAIFQEDGQVVQQVMDYPTVETEFHDLRHEQHPVQEAHRLASEIQKTPMLLTGPLLKFAFMRTQVDEFYLFLCGHHIVMDGYSMGLLINRIATVYSAVVRGASIPPALFGSLQDMVDCEQDYEASDDYVQDRGYWTDNLPQEIASSSLLPPASSQQVWTASLPVQLDPVVVARIQEVSCRLGVSQQSLITAACALLIHSWYAAGSEIVIDFPVSRRVRPESHTFAGMVAGWVPLVLQASPESSVAGFWEHVDQRVRQAIRHQRFPVHALEGSAGLRATAQAQNRAWINFIPFTTPAPFHNATVSAAYSSRAVSGRFNFVFARAGGRLFLSTEGRGPLSVFGVAELARRLQSLVMAMTSDPTRRLSSIDVLDAPEHARLDGWGNRAVLTGRAPAPLVSIPVLFAAQVARTPGAVAVTFEGRSMTYRELEEAANRLAHLLAGQGAGPGQCVGLLLERSAQAIVAILAVLKTGAAYLPIDAGLPAARIGFMLADAAPVAAITTNRLRSRLDGCDLLVIDVDDSRIQACPGTGLPGPAAEDIAYLIYTSGTTGVPKGVAVTHYNVTQLLESLHAPLPAAGAWSQWHSLAFDVSVQEIFGALLHGGRLVVVPEEVAGSPDDFHALLVAERVRVLSQTPSALGMLSPSGLESVALLVAGEVCPAEVVDRWAPGRVMINAYGPTETTVYAAVSAPLVPGSGMPPIGSPVSGAALLVLDGWLRPVPAGVVGELYVAGSGVGCGYWRRAGLTASRFVACPFGGPGARMYRSGDLVCWGADGQLRYVGRADEQVKIRGYRIELGEVQAALSGLVGVRQAVVIAREDRPGDKRLVGYVTESAAGTVETAALRAALAERLPRYMVPAAVVVLAALPLTVNGKLDTRALPTPEYQGVDRYRAPASAVEEVLAGIYARVLDVGRVGVDDSFFELGGDSILSMQVVALARVAGLLLRPRDVFVEQTVARLARVAGVVDGGGGPVDEGVGPVVATPIMCWLAGVAGPVEQFNQTMVVQAPDGVSEADVVVVLQALLDRHAMLRLRADPGIGDGAREWLLTVSEAGSVQARRCLDAVDALSEAALVTAQSRLDPAAGVMLSALWVADSGQLALIIHHLAVDTVSWRILLEDLNIAWAQHHSGQPIALPTVGTSFARWASLLAEYARTAAVVAQAEAWRQVAATTAALPAVQPAVDTFATAGHLSMSLDAETTRMLLGEVPAAFHAGVQDILLIALGLAVAEFLGTGGAPIGIDVEGHGRHEEVAPDVDLSHTVGWFTTKYPVSLTVGGLGWAQVTAGQAAVGAVVKDAKEQLRALPDPLSYGVLRYLNVEVELAGPDPPIGFNYLGRLGAAATGLSDGLWRISWEGLSLIGAAAAIPMPLAHTVELNAATVDTDTGPQLHANWTWAPSAVDHTKVSQLSRLWFEALAGICAHVRGGGGGLTPSDVALTQLSQQQIHELERQYADS</sequence>
<dbReference type="GO" id="GO:0071766">
    <property type="term" value="P:Actinobacterium-type cell wall biogenesis"/>
    <property type="evidence" value="ECO:0007669"/>
    <property type="project" value="UniProtKB-ARBA"/>
</dbReference>
<dbReference type="NCBIfam" id="TIGR01720">
    <property type="entry name" value="NRPS-para261"/>
    <property type="match status" value="1"/>
</dbReference>
<dbReference type="SUPFAM" id="SSF52151">
    <property type="entry name" value="FabD/lysophospholipase-like"/>
    <property type="match status" value="1"/>
</dbReference>
<dbReference type="SUPFAM" id="SSF50129">
    <property type="entry name" value="GroES-like"/>
    <property type="match status" value="1"/>
</dbReference>
<keyword evidence="11" id="KW-0511">Multifunctional enzyme</keyword>